<dbReference type="RefSeq" id="WP_188603899.1">
    <property type="nucleotide sequence ID" value="NZ_AP026830.1"/>
</dbReference>
<reference evidence="3" key="2">
    <citation type="submission" date="2020-09" db="EMBL/GenBank/DDBJ databases">
        <authorList>
            <person name="Sun Q."/>
            <person name="Ohkuma M."/>
        </authorList>
    </citation>
    <scope>NUCLEOTIDE SEQUENCE</scope>
    <source>
        <strain evidence="3">JCM 11219</strain>
    </source>
</reference>
<accession>A0A830E5E8</accession>
<evidence type="ECO:0000313" key="2">
    <source>
        <dbReference type="EMBL" id="BDR92741.1"/>
    </source>
</evidence>
<dbReference type="EMBL" id="AP026830">
    <property type="protein sequence ID" value="BDR92741.1"/>
    <property type="molecule type" value="Genomic_DNA"/>
</dbReference>
<organism evidence="3 4">
    <name type="scientific">Vulcanisaeta souniana JCM 11219</name>
    <dbReference type="NCBI Taxonomy" id="1293586"/>
    <lineage>
        <taxon>Archaea</taxon>
        <taxon>Thermoproteota</taxon>
        <taxon>Thermoprotei</taxon>
        <taxon>Thermoproteales</taxon>
        <taxon>Thermoproteaceae</taxon>
        <taxon>Vulcanisaeta</taxon>
    </lineage>
</organism>
<reference evidence="3" key="1">
    <citation type="journal article" date="2014" name="Int. J. Syst. Evol. Microbiol.">
        <title>Complete genome sequence of Corynebacterium casei LMG S-19264T (=DSM 44701T), isolated from a smear-ripened cheese.</title>
        <authorList>
            <consortium name="US DOE Joint Genome Institute (JGI-PGF)"/>
            <person name="Walter F."/>
            <person name="Albersmeier A."/>
            <person name="Kalinowski J."/>
            <person name="Ruckert C."/>
        </authorList>
    </citation>
    <scope>NUCLEOTIDE SEQUENCE</scope>
    <source>
        <strain evidence="3">JCM 11219</strain>
    </source>
</reference>
<dbReference type="SUPFAM" id="SSF52540">
    <property type="entry name" value="P-loop containing nucleoside triphosphate hydrolases"/>
    <property type="match status" value="1"/>
</dbReference>
<evidence type="ECO:0000313" key="5">
    <source>
        <dbReference type="Proteomes" id="UP001060771"/>
    </source>
</evidence>
<reference evidence="5" key="3">
    <citation type="submission" date="2022-09" db="EMBL/GenBank/DDBJ databases">
        <title>Complete genome sequence of Vulcanisaeta souniana.</title>
        <authorList>
            <person name="Kato S."/>
            <person name="Itoh T."/>
            <person name="Ohkuma M."/>
        </authorList>
    </citation>
    <scope>NUCLEOTIDE SEQUENCE [LARGE SCALE GENOMIC DNA]</scope>
    <source>
        <strain evidence="5">JCM 11219</strain>
    </source>
</reference>
<dbReference type="GeneID" id="76207374"/>
<dbReference type="PANTHER" id="PTHR13696:SF99">
    <property type="entry name" value="COBYRINIC ACID AC-DIAMIDE SYNTHASE"/>
    <property type="match status" value="1"/>
</dbReference>
<dbReference type="InterPro" id="IPR027417">
    <property type="entry name" value="P-loop_NTPase"/>
</dbReference>
<evidence type="ECO:0000259" key="1">
    <source>
        <dbReference type="Pfam" id="PF01656"/>
    </source>
</evidence>
<evidence type="ECO:0000313" key="3">
    <source>
        <dbReference type="EMBL" id="GGI84049.1"/>
    </source>
</evidence>
<dbReference type="PANTHER" id="PTHR13696">
    <property type="entry name" value="P-LOOP CONTAINING NUCLEOSIDE TRIPHOSPHATE HYDROLASE"/>
    <property type="match status" value="1"/>
</dbReference>
<dbReference type="OrthoDB" id="36110at2157"/>
<sequence length="332" mass="37858">MTVVIPIISAAGGVGKTTLSLMLSYVLPPNYRVLLIDMDPTAGLTLRMLGDLTYQRLLSERRTLMDMIRDDEHGNVDIRNYIIYGRQVKSYDDEIKLYPQFNEVAVLSPGEGFDEFFAENQNMDVGKMVWKVLHRGGIDGLFDVAIVDTAPFFDKRYTLIALYGVGRAVVVLRPTLTDTNRTNTMINKIAGLFRKMDERIPIFTLVFNFDPNKYVIEAKTLSDALKVQRIDIEENSGRPVSMSIAGRARKVDEMLRRNLETLVKLNDSIIDCFNYVLPHNVRFGDESFPQDNHAIADRRISDDDRAMLQFTLSNLINRFGIKLNLDYDIVTE</sequence>
<proteinExistence type="predicted"/>
<dbReference type="Proteomes" id="UP000657075">
    <property type="component" value="Unassembled WGS sequence"/>
</dbReference>
<gene>
    <name evidence="3" type="ORF">GCM10007112_21160</name>
    <name evidence="2" type="ORF">Vsou_18340</name>
</gene>
<protein>
    <recommendedName>
        <fullName evidence="1">CobQ/CobB/MinD/ParA nucleotide binding domain-containing protein</fullName>
    </recommendedName>
</protein>
<dbReference type="EMBL" id="BMNM01000011">
    <property type="protein sequence ID" value="GGI84049.1"/>
    <property type="molecule type" value="Genomic_DNA"/>
</dbReference>
<reference evidence="2" key="4">
    <citation type="journal article" date="2023" name="Microbiol. Resour. Announc.">
        <title>Complete Genome Sequence of Vulcanisaeta souniana Strain IC-059, a Hyperthermophilic Archaeon Isolated from Hot Spring Water in Japan.</title>
        <authorList>
            <person name="Kato S."/>
            <person name="Itoh T."/>
            <person name="Wu L."/>
            <person name="Ma J."/>
            <person name="Ohkuma M."/>
        </authorList>
    </citation>
    <scope>NUCLEOTIDE SEQUENCE</scope>
    <source>
        <strain evidence="2">JCM 11219</strain>
    </source>
</reference>
<dbReference type="AlphaFoldDB" id="A0A830E5E8"/>
<keyword evidence="5" id="KW-1185">Reference proteome</keyword>
<name>A0A830E5E8_9CREN</name>
<feature type="domain" description="CobQ/CobB/MinD/ParA nucleotide binding" evidence="1">
    <location>
        <begin position="7"/>
        <end position="209"/>
    </location>
</feature>
<evidence type="ECO:0000313" key="4">
    <source>
        <dbReference type="Proteomes" id="UP000657075"/>
    </source>
</evidence>
<dbReference type="Pfam" id="PF01656">
    <property type="entry name" value="CbiA"/>
    <property type="match status" value="1"/>
</dbReference>
<dbReference type="InterPro" id="IPR002586">
    <property type="entry name" value="CobQ/CobB/MinD/ParA_Nub-bd_dom"/>
</dbReference>
<dbReference type="Gene3D" id="3.40.50.300">
    <property type="entry name" value="P-loop containing nucleotide triphosphate hydrolases"/>
    <property type="match status" value="1"/>
</dbReference>
<dbReference type="InterPro" id="IPR050678">
    <property type="entry name" value="DNA_Partitioning_ATPase"/>
</dbReference>
<dbReference type="Proteomes" id="UP001060771">
    <property type="component" value="Chromosome"/>
</dbReference>